<protein>
    <submittedName>
        <fullName evidence="1">Uncharacterized protein</fullName>
    </submittedName>
</protein>
<reference evidence="1 2" key="1">
    <citation type="submission" date="2024-02" db="EMBL/GenBank/DDBJ databases">
        <authorList>
            <person name="Vignale AGUSTIN F."/>
            <person name="Sosa J E."/>
            <person name="Modenutti C."/>
        </authorList>
    </citation>
    <scope>NUCLEOTIDE SEQUENCE [LARGE SCALE GENOMIC DNA]</scope>
</reference>
<dbReference type="AlphaFoldDB" id="A0ABC8RN51"/>
<name>A0ABC8RN51_9AQUA</name>
<proteinExistence type="predicted"/>
<comment type="caution">
    <text evidence="1">The sequence shown here is derived from an EMBL/GenBank/DDBJ whole genome shotgun (WGS) entry which is preliminary data.</text>
</comment>
<keyword evidence="2" id="KW-1185">Reference proteome</keyword>
<dbReference type="Proteomes" id="UP001642360">
    <property type="component" value="Unassembled WGS sequence"/>
</dbReference>
<gene>
    <name evidence="1" type="ORF">ILEXP_LOCUS13680</name>
</gene>
<organism evidence="1 2">
    <name type="scientific">Ilex paraguariensis</name>
    <name type="common">yerba mate</name>
    <dbReference type="NCBI Taxonomy" id="185542"/>
    <lineage>
        <taxon>Eukaryota</taxon>
        <taxon>Viridiplantae</taxon>
        <taxon>Streptophyta</taxon>
        <taxon>Embryophyta</taxon>
        <taxon>Tracheophyta</taxon>
        <taxon>Spermatophyta</taxon>
        <taxon>Magnoliopsida</taxon>
        <taxon>eudicotyledons</taxon>
        <taxon>Gunneridae</taxon>
        <taxon>Pentapetalae</taxon>
        <taxon>asterids</taxon>
        <taxon>campanulids</taxon>
        <taxon>Aquifoliales</taxon>
        <taxon>Aquifoliaceae</taxon>
        <taxon>Ilex</taxon>
    </lineage>
</organism>
<dbReference type="EMBL" id="CAUOFW020001512">
    <property type="protein sequence ID" value="CAK9145862.1"/>
    <property type="molecule type" value="Genomic_DNA"/>
</dbReference>
<sequence>MSRIPAIRTKVPTLDNFNSRCSMSNADVLNHIIPDEEVEEDISAAASSDCSVSIVHLKSDILESEALNLLGEGTYVDTLLTTLPVLSEEEQNAIAATPAHPAGLYGESTLLRLKHRGDLVLYMMIMWMLNFSKNKISRN</sequence>
<evidence type="ECO:0000313" key="1">
    <source>
        <dbReference type="EMBL" id="CAK9145862.1"/>
    </source>
</evidence>
<evidence type="ECO:0000313" key="2">
    <source>
        <dbReference type="Proteomes" id="UP001642360"/>
    </source>
</evidence>
<accession>A0ABC8RN51</accession>